<evidence type="ECO:0000259" key="4">
    <source>
        <dbReference type="Pfam" id="PF00127"/>
    </source>
</evidence>
<dbReference type="EMBL" id="AEGP01000050">
    <property type="protein sequence ID" value="EGG41695.1"/>
    <property type="molecule type" value="Genomic_DNA"/>
</dbReference>
<evidence type="ECO:0000256" key="2">
    <source>
        <dbReference type="ARBA" id="ARBA00023008"/>
    </source>
</evidence>
<keyword evidence="3" id="KW-0812">Transmembrane</keyword>
<protein>
    <submittedName>
        <fullName evidence="5">Blue (Type1) copper domain-containing protein</fullName>
    </submittedName>
</protein>
<dbReference type="SUPFAM" id="SSF49503">
    <property type="entry name" value="Cupredoxins"/>
    <property type="match status" value="1"/>
</dbReference>
<dbReference type="STRING" id="886738.Nlim_1494"/>
<keyword evidence="2" id="KW-0186">Copper</keyword>
<dbReference type="PANTHER" id="PTHR36507:SF1">
    <property type="entry name" value="BLL1555 PROTEIN"/>
    <property type="match status" value="1"/>
</dbReference>
<keyword evidence="3" id="KW-1133">Transmembrane helix</keyword>
<dbReference type="GO" id="GO:0005507">
    <property type="term" value="F:copper ion binding"/>
    <property type="evidence" value="ECO:0007669"/>
    <property type="project" value="InterPro"/>
</dbReference>
<reference evidence="5" key="1">
    <citation type="journal article" date="2011" name="PLoS ONE">
        <title>Genome of a low-salinity ammonia-oxidizing archaeon determined by single-cell and metagenomic analysis.</title>
        <authorList>
            <person name="Blainey P.C."/>
            <person name="Mosier A.C."/>
            <person name="Potanina A."/>
            <person name="Francis C.A."/>
            <person name="Quake S.R."/>
        </authorList>
    </citation>
    <scope>NUCLEOTIDE SEQUENCE [LARGE SCALE GENOMIC DNA]</scope>
    <source>
        <strain evidence="5">SFB1</strain>
    </source>
</reference>
<keyword evidence="1" id="KW-0479">Metal-binding</keyword>
<comment type="caution">
    <text evidence="5">The sequence shown here is derived from an EMBL/GenBank/DDBJ whole genome shotgun (WGS) entry which is preliminary data.</text>
</comment>
<dbReference type="Pfam" id="PF00127">
    <property type="entry name" value="Copper-bind"/>
    <property type="match status" value="1"/>
</dbReference>
<gene>
    <name evidence="5" type="ORF">Nlim_1494</name>
</gene>
<accession>F3KLW1</accession>
<keyword evidence="3" id="KW-0472">Membrane</keyword>
<feature type="transmembrane region" description="Helical" evidence="3">
    <location>
        <begin position="290"/>
        <end position="313"/>
    </location>
</feature>
<dbReference type="InterPro" id="IPR008972">
    <property type="entry name" value="Cupredoxin"/>
</dbReference>
<evidence type="ECO:0000256" key="3">
    <source>
        <dbReference type="SAM" id="Phobius"/>
    </source>
</evidence>
<dbReference type="Gene3D" id="2.60.40.420">
    <property type="entry name" value="Cupredoxins - blue copper proteins"/>
    <property type="match status" value="1"/>
</dbReference>
<dbReference type="GO" id="GO:0009055">
    <property type="term" value="F:electron transfer activity"/>
    <property type="evidence" value="ECO:0007669"/>
    <property type="project" value="InterPro"/>
</dbReference>
<dbReference type="InterPro" id="IPR052721">
    <property type="entry name" value="ET_Amicyanin"/>
</dbReference>
<dbReference type="Proteomes" id="UP000004348">
    <property type="component" value="Chromosome"/>
</dbReference>
<feature type="domain" description="Blue (type 1) copper" evidence="4">
    <location>
        <begin position="43"/>
        <end position="131"/>
    </location>
</feature>
<dbReference type="PANTHER" id="PTHR36507">
    <property type="entry name" value="BLL1555 PROTEIN"/>
    <property type="match status" value="1"/>
</dbReference>
<name>F3KLW1_9ARCH</name>
<dbReference type="InterPro" id="IPR000923">
    <property type="entry name" value="BlueCu_1"/>
</dbReference>
<evidence type="ECO:0000256" key="1">
    <source>
        <dbReference type="ARBA" id="ARBA00022723"/>
    </source>
</evidence>
<proteinExistence type="predicted"/>
<organism evidence="5">
    <name type="scientific">Candidatus Nitrosarchaeum limnium SFB1</name>
    <dbReference type="NCBI Taxonomy" id="886738"/>
    <lineage>
        <taxon>Archaea</taxon>
        <taxon>Nitrososphaerota</taxon>
        <taxon>Nitrososphaeria</taxon>
        <taxon>Nitrosopumilales</taxon>
        <taxon>Nitrosopumilaceae</taxon>
        <taxon>Nitrosarchaeum</taxon>
    </lineage>
</organism>
<sequence>MYYQILIITAVILGSFSSIYAEDYTIHIPFGAYNPELNTPAEVWYDPPVLSVDIGDTVTWINDDKEGHTVTSGESSGRFGWMNKDFGTPDGLFDSDRFMPNESWSYTFDKSGLFSYYCSIHPWMEGRIVVKESLLDYPHDAFGNKIEKFPVIQDTPDKMIEVDLTWEPSIIKTHEEVKFIYQFYNAATNTNLAKMKYDFILIQNGNEIYRDTGLTQIGGDYRNFAFDNSGPIIIKFEGITNTAGTVDEKSVSGITTKAARTTEFSTVVYDNPDKISHEQIHVKPAQRLEFYYELLTVIILAPAVVFILAIYWMKKKPKSSEPKYGSVKI</sequence>
<dbReference type="AlphaFoldDB" id="F3KLW1"/>
<dbReference type="HOGENOM" id="CLU_843597_0_0_2"/>
<evidence type="ECO:0000313" key="5">
    <source>
        <dbReference type="EMBL" id="EGG41695.1"/>
    </source>
</evidence>